<keyword evidence="1" id="KW-0812">Transmembrane</keyword>
<sequence>MAVGNDVRWARGAPVDTSAVKWLAVLRVVIGLVFLWAFFDKLFGLGYATRPQAAWLNGGSPTKGFLSHVKAGPFESLSHTIAGAWWADWLFMIGLAGIGIAVTLGVGLWVSAVSGTVMLLLMWAAEWPPAQLTSAGTPTGSTNPLLDYHVVYALVLIVLAATHAGDAWGLGRWWGELGAVRRNRWLR</sequence>
<feature type="transmembrane region" description="Helical" evidence="1">
    <location>
        <begin position="20"/>
        <end position="39"/>
    </location>
</feature>
<gene>
    <name evidence="2" type="ORF">ACFFQA_27210</name>
</gene>
<feature type="transmembrane region" description="Helical" evidence="1">
    <location>
        <begin position="150"/>
        <end position="174"/>
    </location>
</feature>
<dbReference type="RefSeq" id="WP_377858170.1">
    <property type="nucleotide sequence ID" value="NZ_JBHLZU010000023.1"/>
</dbReference>
<evidence type="ECO:0000256" key="1">
    <source>
        <dbReference type="SAM" id="Phobius"/>
    </source>
</evidence>
<dbReference type="Proteomes" id="UP001589693">
    <property type="component" value="Unassembled WGS sequence"/>
</dbReference>
<evidence type="ECO:0008006" key="4">
    <source>
        <dbReference type="Google" id="ProtNLM"/>
    </source>
</evidence>
<protein>
    <recommendedName>
        <fullName evidence="4">DoxX family membrane protein</fullName>
    </recommendedName>
</protein>
<comment type="caution">
    <text evidence="2">The sequence shown here is derived from an EMBL/GenBank/DDBJ whole genome shotgun (WGS) entry which is preliminary data.</text>
</comment>
<proteinExistence type="predicted"/>
<name>A0ABV6A3A3_9PSEU</name>
<feature type="transmembrane region" description="Helical" evidence="1">
    <location>
        <begin position="89"/>
        <end position="112"/>
    </location>
</feature>
<reference evidence="2 3" key="1">
    <citation type="submission" date="2024-09" db="EMBL/GenBank/DDBJ databases">
        <authorList>
            <person name="Sun Q."/>
            <person name="Mori K."/>
        </authorList>
    </citation>
    <scope>NUCLEOTIDE SEQUENCE [LARGE SCALE GENOMIC DNA]</scope>
    <source>
        <strain evidence="2 3">TBRC 7907</strain>
    </source>
</reference>
<keyword evidence="1" id="KW-1133">Transmembrane helix</keyword>
<evidence type="ECO:0000313" key="2">
    <source>
        <dbReference type="EMBL" id="MFB9907640.1"/>
    </source>
</evidence>
<dbReference type="EMBL" id="JBHLZU010000023">
    <property type="protein sequence ID" value="MFB9907640.1"/>
    <property type="molecule type" value="Genomic_DNA"/>
</dbReference>
<organism evidence="2 3">
    <name type="scientific">Allokutzneria oryzae</name>
    <dbReference type="NCBI Taxonomy" id="1378989"/>
    <lineage>
        <taxon>Bacteria</taxon>
        <taxon>Bacillati</taxon>
        <taxon>Actinomycetota</taxon>
        <taxon>Actinomycetes</taxon>
        <taxon>Pseudonocardiales</taxon>
        <taxon>Pseudonocardiaceae</taxon>
        <taxon>Allokutzneria</taxon>
    </lineage>
</organism>
<accession>A0ABV6A3A3</accession>
<keyword evidence="3" id="KW-1185">Reference proteome</keyword>
<evidence type="ECO:0000313" key="3">
    <source>
        <dbReference type="Proteomes" id="UP001589693"/>
    </source>
</evidence>
<keyword evidence="1" id="KW-0472">Membrane</keyword>